<dbReference type="EMBL" id="CAJPWZ010001018">
    <property type="protein sequence ID" value="CAG2205218.1"/>
    <property type="molecule type" value="Genomic_DNA"/>
</dbReference>
<accession>A0A8S3RJC8</accession>
<reference evidence="1" key="1">
    <citation type="submission" date="2021-03" db="EMBL/GenBank/DDBJ databases">
        <authorList>
            <person name="Bekaert M."/>
        </authorList>
    </citation>
    <scope>NUCLEOTIDE SEQUENCE</scope>
</reference>
<protein>
    <submittedName>
        <fullName evidence="1">Uncharacterized protein</fullName>
    </submittedName>
</protein>
<sequence>MGTKTKIPESVKTLASAGVTLNADIGSDGASGFDLKEDKQQSTANRAPTITRKFTARLVDPRTRGRQRRSIDSSFVGNNVKIVFDINLHPRQEMKNYSSSNWIPNDLDNWAISPIAIITKKAKNGTPEHSRLKNKGTFNITFQTDGFSYSGRHMEYITVDERTLISESVGLIAFEKPVSGETKAYVRAYDSYGKVCQPSCLVSQSTYKECSGMIKVTSDYPRMYVDSYNGDSVSDMKPFLKFICVN</sequence>
<evidence type="ECO:0000313" key="1">
    <source>
        <dbReference type="EMBL" id="CAG2205218.1"/>
    </source>
</evidence>
<name>A0A8S3RJC8_MYTED</name>
<keyword evidence="2" id="KW-1185">Reference proteome</keyword>
<dbReference type="AlphaFoldDB" id="A0A8S3RJC8"/>
<evidence type="ECO:0000313" key="2">
    <source>
        <dbReference type="Proteomes" id="UP000683360"/>
    </source>
</evidence>
<dbReference type="Proteomes" id="UP000683360">
    <property type="component" value="Unassembled WGS sequence"/>
</dbReference>
<organism evidence="1 2">
    <name type="scientific">Mytilus edulis</name>
    <name type="common">Blue mussel</name>
    <dbReference type="NCBI Taxonomy" id="6550"/>
    <lineage>
        <taxon>Eukaryota</taxon>
        <taxon>Metazoa</taxon>
        <taxon>Spiralia</taxon>
        <taxon>Lophotrochozoa</taxon>
        <taxon>Mollusca</taxon>
        <taxon>Bivalvia</taxon>
        <taxon>Autobranchia</taxon>
        <taxon>Pteriomorphia</taxon>
        <taxon>Mytilida</taxon>
        <taxon>Mytiloidea</taxon>
        <taxon>Mytilidae</taxon>
        <taxon>Mytilinae</taxon>
        <taxon>Mytilus</taxon>
    </lineage>
</organism>
<proteinExistence type="predicted"/>
<comment type="caution">
    <text evidence="1">The sequence shown here is derived from an EMBL/GenBank/DDBJ whole genome shotgun (WGS) entry which is preliminary data.</text>
</comment>
<gene>
    <name evidence="1" type="ORF">MEDL_19632</name>
</gene>